<dbReference type="GO" id="GO:0016491">
    <property type="term" value="F:oxidoreductase activity"/>
    <property type="evidence" value="ECO:0007669"/>
    <property type="project" value="InterPro"/>
</dbReference>
<reference evidence="2 3" key="1">
    <citation type="submission" date="2019-05" db="EMBL/GenBank/DDBJ databases">
        <title>Algicella ahnfeltiae gen. nov., sp. nov., a novel marine bacterium of the family Flavobacteriaceae isolated from a red alga.</title>
        <authorList>
            <person name="Nedashkovskaya O.I."/>
            <person name="Kukhlevskiy A.D."/>
            <person name="Kim S.-G."/>
            <person name="Zhukova N.V."/>
            <person name="Mikhailov V.V."/>
        </authorList>
    </citation>
    <scope>NUCLEOTIDE SEQUENCE [LARGE SCALE GENOMIC DNA]</scope>
    <source>
        <strain evidence="2 3">10Alg115</strain>
    </source>
</reference>
<dbReference type="PANTHER" id="PTHR30543">
    <property type="entry name" value="CHROMATE REDUCTASE"/>
    <property type="match status" value="1"/>
</dbReference>
<dbReference type="AlphaFoldDB" id="A0A5B7TVC4"/>
<proteinExistence type="predicted"/>
<dbReference type="RefSeq" id="WP_138949729.1">
    <property type="nucleotide sequence ID" value="NZ_CP040749.1"/>
</dbReference>
<dbReference type="KEGG" id="fbe:FF125_10520"/>
<dbReference type="Proteomes" id="UP000306229">
    <property type="component" value="Chromosome"/>
</dbReference>
<dbReference type="GO" id="GO:0005829">
    <property type="term" value="C:cytosol"/>
    <property type="evidence" value="ECO:0007669"/>
    <property type="project" value="TreeGrafter"/>
</dbReference>
<dbReference type="Pfam" id="PF03358">
    <property type="entry name" value="FMN_red"/>
    <property type="match status" value="1"/>
</dbReference>
<dbReference type="InterPro" id="IPR029039">
    <property type="entry name" value="Flavoprotein-like_sf"/>
</dbReference>
<name>A0A5B7TVC4_9FLAO</name>
<dbReference type="Gene3D" id="3.40.50.360">
    <property type="match status" value="1"/>
</dbReference>
<keyword evidence="3" id="KW-1185">Reference proteome</keyword>
<feature type="domain" description="NADPH-dependent FMN reductase-like" evidence="1">
    <location>
        <begin position="5"/>
        <end position="138"/>
    </location>
</feature>
<evidence type="ECO:0000259" key="1">
    <source>
        <dbReference type="Pfam" id="PF03358"/>
    </source>
</evidence>
<dbReference type="InterPro" id="IPR005025">
    <property type="entry name" value="FMN_Rdtase-like_dom"/>
</dbReference>
<protein>
    <submittedName>
        <fullName evidence="2">NAD(P)H-dependent oxidoreductase</fullName>
    </submittedName>
</protein>
<dbReference type="PANTHER" id="PTHR30543:SF21">
    <property type="entry name" value="NAD(P)H-DEPENDENT FMN REDUCTASE LOT6"/>
    <property type="match status" value="1"/>
</dbReference>
<evidence type="ECO:0000313" key="3">
    <source>
        <dbReference type="Proteomes" id="UP000306229"/>
    </source>
</evidence>
<sequence length="180" mass="19994">MHKKKIIAFAGSNSKQSINKKLVVLASKQLSNADVAVLDLNDFDLPLYGIDEENENGYPEAAQRFNELLNNSDGIILSLAEHNGAYSVAFKNIFDWVSRIDKLVWKNKPMLLMSTAPGGRGGASVMEIALGKFPRMGADIIANFSLPFFNDNYSETGITDKEINIEFLKGIYNFEKALQK</sequence>
<dbReference type="InterPro" id="IPR050712">
    <property type="entry name" value="NAD(P)H-dep_reductase"/>
</dbReference>
<dbReference type="SUPFAM" id="SSF52218">
    <property type="entry name" value="Flavoproteins"/>
    <property type="match status" value="1"/>
</dbReference>
<dbReference type="GO" id="GO:0010181">
    <property type="term" value="F:FMN binding"/>
    <property type="evidence" value="ECO:0007669"/>
    <property type="project" value="TreeGrafter"/>
</dbReference>
<accession>A0A5B7TVC4</accession>
<dbReference type="EMBL" id="CP040749">
    <property type="protein sequence ID" value="QCX38847.1"/>
    <property type="molecule type" value="Genomic_DNA"/>
</dbReference>
<dbReference type="OrthoDB" id="5767802at2"/>
<organism evidence="2 3">
    <name type="scientific">Aureibaculum algae</name>
    <dbReference type="NCBI Taxonomy" id="2584122"/>
    <lineage>
        <taxon>Bacteria</taxon>
        <taxon>Pseudomonadati</taxon>
        <taxon>Bacteroidota</taxon>
        <taxon>Flavobacteriia</taxon>
        <taxon>Flavobacteriales</taxon>
        <taxon>Flavobacteriaceae</taxon>
        <taxon>Aureibaculum</taxon>
    </lineage>
</organism>
<evidence type="ECO:0000313" key="2">
    <source>
        <dbReference type="EMBL" id="QCX38847.1"/>
    </source>
</evidence>
<gene>
    <name evidence="2" type="ORF">FF125_10520</name>
</gene>